<gene>
    <name evidence="2" type="ORF">JCGZ_26473</name>
</gene>
<dbReference type="AlphaFoldDB" id="A0A067L808"/>
<dbReference type="Proteomes" id="UP000027138">
    <property type="component" value="Unassembled WGS sequence"/>
</dbReference>
<keyword evidence="1" id="KW-0812">Transmembrane</keyword>
<keyword evidence="3" id="KW-1185">Reference proteome</keyword>
<reference evidence="2 3" key="1">
    <citation type="journal article" date="2014" name="PLoS ONE">
        <title>Global Analysis of Gene Expression Profiles in Physic Nut (Jatropha curcas L.) Seedlings Exposed to Salt Stress.</title>
        <authorList>
            <person name="Zhang L."/>
            <person name="Zhang C."/>
            <person name="Wu P."/>
            <person name="Chen Y."/>
            <person name="Li M."/>
            <person name="Jiang H."/>
            <person name="Wu G."/>
        </authorList>
    </citation>
    <scope>NUCLEOTIDE SEQUENCE [LARGE SCALE GENOMIC DNA]</scope>
    <source>
        <strain evidence="3">cv. GZQX0401</strain>
        <tissue evidence="2">Young leaves</tissue>
    </source>
</reference>
<dbReference type="EMBL" id="KK914270">
    <property type="protein sequence ID" value="KDP43373.1"/>
    <property type="molecule type" value="Genomic_DNA"/>
</dbReference>
<keyword evidence="1" id="KW-0472">Membrane</keyword>
<accession>A0A067L808</accession>
<sequence length="126" mass="14395">MFDPFAEAEELDRGHGSAPVQVSIDDYNEVCQLYEAAYLKLAVARLLDEHVSLTWCLLLVEAEGRSVAGMLVVELDASRWSLKRSRRPALTIQRRQLPICLELVAPVFFFFFICSFRLYPVWGISL</sequence>
<organism evidence="2 3">
    <name type="scientific">Jatropha curcas</name>
    <name type="common">Barbados nut</name>
    <dbReference type="NCBI Taxonomy" id="180498"/>
    <lineage>
        <taxon>Eukaryota</taxon>
        <taxon>Viridiplantae</taxon>
        <taxon>Streptophyta</taxon>
        <taxon>Embryophyta</taxon>
        <taxon>Tracheophyta</taxon>
        <taxon>Spermatophyta</taxon>
        <taxon>Magnoliopsida</taxon>
        <taxon>eudicotyledons</taxon>
        <taxon>Gunneridae</taxon>
        <taxon>Pentapetalae</taxon>
        <taxon>rosids</taxon>
        <taxon>fabids</taxon>
        <taxon>Malpighiales</taxon>
        <taxon>Euphorbiaceae</taxon>
        <taxon>Crotonoideae</taxon>
        <taxon>Jatropheae</taxon>
        <taxon>Jatropha</taxon>
    </lineage>
</organism>
<proteinExistence type="predicted"/>
<feature type="transmembrane region" description="Helical" evidence="1">
    <location>
        <begin position="97"/>
        <end position="119"/>
    </location>
</feature>
<evidence type="ECO:0000256" key="1">
    <source>
        <dbReference type="SAM" id="Phobius"/>
    </source>
</evidence>
<protein>
    <submittedName>
        <fullName evidence="2">Uncharacterized protein</fullName>
    </submittedName>
</protein>
<keyword evidence="1" id="KW-1133">Transmembrane helix</keyword>
<evidence type="ECO:0000313" key="2">
    <source>
        <dbReference type="EMBL" id="KDP43373.1"/>
    </source>
</evidence>
<evidence type="ECO:0000313" key="3">
    <source>
        <dbReference type="Proteomes" id="UP000027138"/>
    </source>
</evidence>
<name>A0A067L808_JATCU</name>